<dbReference type="InterPro" id="IPR014720">
    <property type="entry name" value="dsRBD_dom"/>
</dbReference>
<dbReference type="PROSITE" id="PS50174">
    <property type="entry name" value="G_PATCH"/>
    <property type="match status" value="1"/>
</dbReference>
<evidence type="ECO:0000259" key="4">
    <source>
        <dbReference type="PROSITE" id="PS50174"/>
    </source>
</evidence>
<dbReference type="InterPro" id="IPR021859">
    <property type="entry name" value="XTBD"/>
</dbReference>
<dbReference type="PANTHER" id="PTHR48430">
    <property type="entry name" value="PARTNER OF XRN-2 PROTEIN 1"/>
    <property type="match status" value="1"/>
</dbReference>
<dbReference type="Pfam" id="PF11952">
    <property type="entry name" value="XTBD"/>
    <property type="match status" value="1"/>
</dbReference>
<keyword evidence="8" id="KW-1185">Reference proteome</keyword>
<evidence type="ECO:0000259" key="3">
    <source>
        <dbReference type="PROSITE" id="PS50137"/>
    </source>
</evidence>
<feature type="domain" description="R3H" evidence="5">
    <location>
        <begin position="352"/>
        <end position="416"/>
    </location>
</feature>
<accession>A0ABN7ASV7</accession>
<evidence type="ECO:0000313" key="7">
    <source>
        <dbReference type="EMBL" id="BES94020.1"/>
    </source>
</evidence>
<evidence type="ECO:0008006" key="9">
    <source>
        <dbReference type="Google" id="ProtNLM"/>
    </source>
</evidence>
<feature type="domain" description="G-patch" evidence="4">
    <location>
        <begin position="306"/>
        <end position="351"/>
    </location>
</feature>
<keyword evidence="1" id="KW-0694">RNA-binding</keyword>
<feature type="domain" description="DRBM" evidence="3">
    <location>
        <begin position="200"/>
        <end position="264"/>
    </location>
</feature>
<dbReference type="SMART" id="SM00393">
    <property type="entry name" value="R3H"/>
    <property type="match status" value="1"/>
</dbReference>
<dbReference type="Proteomes" id="UP001307889">
    <property type="component" value="Chromosome 4"/>
</dbReference>
<dbReference type="PROSITE" id="PS51061">
    <property type="entry name" value="R3H"/>
    <property type="match status" value="1"/>
</dbReference>
<dbReference type="Pfam" id="PF01585">
    <property type="entry name" value="G-patch"/>
    <property type="match status" value="1"/>
</dbReference>
<dbReference type="SMART" id="SM00443">
    <property type="entry name" value="G_patch"/>
    <property type="match status" value="1"/>
</dbReference>
<dbReference type="EMBL" id="AP028912">
    <property type="protein sequence ID" value="BES94020.1"/>
    <property type="molecule type" value="Genomic_DNA"/>
</dbReference>
<organism evidence="7 8">
    <name type="scientific">Nesidiocoris tenuis</name>
    <dbReference type="NCBI Taxonomy" id="355587"/>
    <lineage>
        <taxon>Eukaryota</taxon>
        <taxon>Metazoa</taxon>
        <taxon>Ecdysozoa</taxon>
        <taxon>Arthropoda</taxon>
        <taxon>Hexapoda</taxon>
        <taxon>Insecta</taxon>
        <taxon>Pterygota</taxon>
        <taxon>Neoptera</taxon>
        <taxon>Paraneoptera</taxon>
        <taxon>Hemiptera</taxon>
        <taxon>Heteroptera</taxon>
        <taxon>Panheteroptera</taxon>
        <taxon>Cimicomorpha</taxon>
        <taxon>Miridae</taxon>
        <taxon>Dicyphina</taxon>
        <taxon>Nesidiocoris</taxon>
    </lineage>
</organism>
<dbReference type="PROSITE" id="PS50137">
    <property type="entry name" value="DS_RBD"/>
    <property type="match status" value="1"/>
</dbReference>
<evidence type="ECO:0000256" key="1">
    <source>
        <dbReference type="PROSITE-ProRule" id="PRU00266"/>
    </source>
</evidence>
<reference evidence="7 8" key="1">
    <citation type="submission" date="2023-09" db="EMBL/GenBank/DDBJ databases">
        <title>Nesidiocoris tenuis whole genome shotgun sequence.</title>
        <authorList>
            <person name="Shibata T."/>
            <person name="Shimoda M."/>
            <person name="Kobayashi T."/>
            <person name="Uehara T."/>
        </authorList>
    </citation>
    <scope>NUCLEOTIDE SEQUENCE [LARGE SCALE GENOMIC DNA]</scope>
    <source>
        <strain evidence="7 8">Japan</strain>
    </source>
</reference>
<evidence type="ECO:0000256" key="2">
    <source>
        <dbReference type="SAM" id="MobiDB-lite"/>
    </source>
</evidence>
<dbReference type="SUPFAM" id="SSF54768">
    <property type="entry name" value="dsRNA-binding domain-like"/>
    <property type="match status" value="1"/>
</dbReference>
<gene>
    <name evidence="7" type="ORF">NTJ_06828</name>
</gene>
<dbReference type="Gene3D" id="3.30.1370.50">
    <property type="entry name" value="R3H-like domain"/>
    <property type="match status" value="1"/>
</dbReference>
<feature type="domain" description="XRN2-binding (XTBD)" evidence="6">
    <location>
        <begin position="11"/>
        <end position="97"/>
    </location>
</feature>
<dbReference type="Pfam" id="PF01424">
    <property type="entry name" value="R3H"/>
    <property type="match status" value="1"/>
</dbReference>
<feature type="compositionally biased region" description="Polar residues" evidence="2">
    <location>
        <begin position="108"/>
        <end position="122"/>
    </location>
</feature>
<protein>
    <recommendedName>
        <fullName evidence="9">NF-kappa-B-repressing factor</fullName>
    </recommendedName>
</protein>
<dbReference type="InterPro" id="IPR000467">
    <property type="entry name" value="G_patch_dom"/>
</dbReference>
<sequence>MKSKVDSNWDVMKYKYHYELEHQWDLKKRFIDAHKKKYPEDRLICLAQLFCNVHFMGCSYEDNIMKLIGELSEGIAEKNQKWEKQSFVTASDAIEARVKDRLNPLQPGLSNQQNVNHQQEGQSRVDPPKSNFVNFVQSAAGESSVGSRKRPASPVVERYFENKILRTFSEREIKQEISQVVSQGPFGVVVVFQNVSDTESPVAVVERTAAAAQMALNYSIIPASTDNLNCKITLGGMFLSSAQGTNRKVAKEAACRLAIDHLKETSFTIVVKTAFVRDGAEVDRELNLPSEAQAQAAASVDKSLLDTNIGSRLLKMMGWSGGGLGKDSQGIEEPVTASGTVDRKGLGLNEGVEFSRKIGKLLQDYIANSDNKDMVFASDFTKEERKTIHEACRKYKLKTKSFGNEPNRQLVVSKRVRPLEIVEDLMKAGWETEKYKLLPPKSYLDRFTI</sequence>
<evidence type="ECO:0000259" key="5">
    <source>
        <dbReference type="PROSITE" id="PS51061"/>
    </source>
</evidence>
<feature type="region of interest" description="Disordered" evidence="2">
    <location>
        <begin position="105"/>
        <end position="129"/>
    </location>
</feature>
<dbReference type="InterPro" id="IPR036867">
    <property type="entry name" value="R3H_dom_sf"/>
</dbReference>
<dbReference type="PANTHER" id="PTHR48430:SF1">
    <property type="entry name" value="PARTNER OF XRN-2 PROTEIN 1"/>
    <property type="match status" value="1"/>
</dbReference>
<dbReference type="SUPFAM" id="SSF82708">
    <property type="entry name" value="R3H domain"/>
    <property type="match status" value="1"/>
</dbReference>
<name>A0ABN7ASV7_9HEMI</name>
<proteinExistence type="predicted"/>
<evidence type="ECO:0000313" key="8">
    <source>
        <dbReference type="Proteomes" id="UP001307889"/>
    </source>
</evidence>
<dbReference type="PROSITE" id="PS51827">
    <property type="entry name" value="XTBD"/>
    <property type="match status" value="1"/>
</dbReference>
<dbReference type="InterPro" id="IPR001374">
    <property type="entry name" value="R3H_dom"/>
</dbReference>
<evidence type="ECO:0000259" key="6">
    <source>
        <dbReference type="PROSITE" id="PS51827"/>
    </source>
</evidence>